<protein>
    <recommendedName>
        <fullName evidence="1">Phosphoribulokinase/uridine kinase domain-containing protein</fullName>
    </recommendedName>
</protein>
<evidence type="ECO:0000313" key="2">
    <source>
        <dbReference type="EMBL" id="GEC10875.1"/>
    </source>
</evidence>
<accession>A0ABQ0RHE1</accession>
<organism evidence="2 3">
    <name type="scientific">Glutamicibacter nicotianae</name>
    <name type="common">Arthrobacter nicotianae</name>
    <dbReference type="NCBI Taxonomy" id="37929"/>
    <lineage>
        <taxon>Bacteria</taxon>
        <taxon>Bacillati</taxon>
        <taxon>Actinomycetota</taxon>
        <taxon>Actinomycetes</taxon>
        <taxon>Micrococcales</taxon>
        <taxon>Micrococcaceae</taxon>
        <taxon>Glutamicibacter</taxon>
    </lineage>
</organism>
<evidence type="ECO:0000259" key="1">
    <source>
        <dbReference type="Pfam" id="PF00485"/>
    </source>
</evidence>
<gene>
    <name evidence="2" type="ORF">ANI01nite_00780</name>
</gene>
<reference evidence="2 3" key="1">
    <citation type="submission" date="2019-06" db="EMBL/GenBank/DDBJ databases">
        <title>Whole genome shotgun sequence of Glutamicibacter nicotianae NBRC 14234.</title>
        <authorList>
            <person name="Hosoyama A."/>
            <person name="Uohara A."/>
            <person name="Ohji S."/>
            <person name="Ichikawa N."/>
        </authorList>
    </citation>
    <scope>NUCLEOTIDE SEQUENCE [LARGE SCALE GENOMIC DNA]</scope>
    <source>
        <strain evidence="2 3">NBRC 14234</strain>
    </source>
</reference>
<dbReference type="SUPFAM" id="SSF52540">
    <property type="entry name" value="P-loop containing nucleoside triphosphate hydrolases"/>
    <property type="match status" value="1"/>
</dbReference>
<sequence>MSQQLVAEGRHFWAIIKGVPNSSTPVILIAGPSGSGKSYLASKFGQPHLPLDEFYRQISEDGNPVEFPRTGYGEIDWDDSATWNQEAALQAIDDLLQRGTTMVPNYSIATSSYNGHREITCAGGPIVAEGIFLYEILEPLRAKGLNVQAYYVDEPALVTALRRFVRDVAQRRKPILFLVKRGYALFQAHSADREKYRQRQFTLKSKPELKKLLAKLSAGASN</sequence>
<evidence type="ECO:0000313" key="3">
    <source>
        <dbReference type="Proteomes" id="UP000316242"/>
    </source>
</evidence>
<proteinExistence type="predicted"/>
<dbReference type="EMBL" id="BJNE01000001">
    <property type="protein sequence ID" value="GEC10875.1"/>
    <property type="molecule type" value="Genomic_DNA"/>
</dbReference>
<comment type="caution">
    <text evidence="2">The sequence shown here is derived from an EMBL/GenBank/DDBJ whole genome shotgun (WGS) entry which is preliminary data.</text>
</comment>
<dbReference type="InterPro" id="IPR027417">
    <property type="entry name" value="P-loop_NTPase"/>
</dbReference>
<dbReference type="Pfam" id="PF00485">
    <property type="entry name" value="PRK"/>
    <property type="match status" value="1"/>
</dbReference>
<dbReference type="InterPro" id="IPR006083">
    <property type="entry name" value="PRK/URK"/>
</dbReference>
<dbReference type="Gene3D" id="3.40.50.300">
    <property type="entry name" value="P-loop containing nucleotide triphosphate hydrolases"/>
    <property type="match status" value="1"/>
</dbReference>
<dbReference type="Proteomes" id="UP000316242">
    <property type="component" value="Unassembled WGS sequence"/>
</dbReference>
<keyword evidence="3" id="KW-1185">Reference proteome</keyword>
<feature type="domain" description="Phosphoribulokinase/uridine kinase" evidence="1">
    <location>
        <begin position="26"/>
        <end position="171"/>
    </location>
</feature>
<name>A0ABQ0RHE1_GLUNI</name>